<keyword evidence="2" id="KW-1185">Reference proteome</keyword>
<evidence type="ECO:0000313" key="2">
    <source>
        <dbReference type="Proteomes" id="UP000007718"/>
    </source>
</evidence>
<dbReference type="Proteomes" id="UP000007718">
    <property type="component" value="Chromosome"/>
</dbReference>
<proteinExistence type="predicted"/>
<accession>F0RL08</accession>
<name>F0RL08_DEIPM</name>
<organism evidence="1 2">
    <name type="scientific">Deinococcus proteolyticus (strain ATCC 35074 / DSM 20540 / JCM 6276 / NBRC 101906 / NCIMB 13154 / VKM Ac-1939 / CCM 2703 / MRP)</name>
    <dbReference type="NCBI Taxonomy" id="693977"/>
    <lineage>
        <taxon>Bacteria</taxon>
        <taxon>Thermotogati</taxon>
        <taxon>Deinococcota</taxon>
        <taxon>Deinococci</taxon>
        <taxon>Deinococcales</taxon>
        <taxon>Deinococcaceae</taxon>
        <taxon>Deinococcus</taxon>
    </lineage>
</organism>
<dbReference type="OrthoDB" id="9963057at2"/>
<reference evidence="1 2" key="2">
    <citation type="journal article" date="2012" name="Stand. Genomic Sci.">
        <title>Complete genome sequence of the orange-red pigmented, radioresistant Deinococcus proteolyticus type strain (MRP(T)).</title>
        <authorList>
            <person name="Copeland A."/>
            <person name="Zeytun A."/>
            <person name="Yassawong M."/>
            <person name="Nolan M."/>
            <person name="Lucas S."/>
            <person name="Hammon N."/>
            <person name="Deshpande S."/>
            <person name="Cheng J.F."/>
            <person name="Han C."/>
            <person name="Tapia R."/>
            <person name="Goodwin L.A."/>
            <person name="Pitluck S."/>
            <person name="Mavromatis K."/>
            <person name="Liolios K."/>
            <person name="Pagani I."/>
            <person name="Ivanova N."/>
            <person name="Mikhailova N."/>
            <person name="Pati A."/>
            <person name="Chen A."/>
            <person name="Palaniappan K."/>
            <person name="Land M."/>
            <person name="Hauser L."/>
            <person name="Jeffries C.D."/>
            <person name="Brambilla E.M."/>
            <person name="Rohde M."/>
            <person name="Sikorski J."/>
            <person name="Pukall R."/>
            <person name="Goker M."/>
            <person name="Detter J.C."/>
            <person name="Woyke T."/>
            <person name="Bristow J."/>
            <person name="Eisen J.A."/>
            <person name="Markowitz V."/>
            <person name="Hugenholtz P."/>
            <person name="Kyrpides N.C."/>
            <person name="Klenk H.P."/>
            <person name="Lapidus A."/>
        </authorList>
    </citation>
    <scope>NUCLEOTIDE SEQUENCE [LARGE SCALE GENOMIC DNA]</scope>
    <source>
        <strain evidence="2">ATCC 35074 / DSM 20540 / JCM 6276 / NBRC 101906 / NCIMB 13154 / VKM Ac-1939 / CCM 2703 / MRP</strain>
    </source>
</reference>
<dbReference type="EMBL" id="CP002536">
    <property type="protein sequence ID" value="ADY25781.1"/>
    <property type="molecule type" value="Genomic_DNA"/>
</dbReference>
<gene>
    <name evidence="1" type="ordered locus">Deipr_0620</name>
</gene>
<reference evidence="2" key="1">
    <citation type="submission" date="2011-02" db="EMBL/GenBank/DDBJ databases">
        <title>The complete sequence of chromosome of Deinococcus proteolyticus DSM 20540.</title>
        <authorList>
            <consortium name="US DOE Joint Genome Institute (JGI-PGF)"/>
            <person name="Lucas S."/>
            <person name="Copeland A."/>
            <person name="Lapidus A."/>
            <person name="Bruce D."/>
            <person name="Goodwin L."/>
            <person name="Pitluck S."/>
            <person name="Kyrpides N."/>
            <person name="Mavromatis K."/>
            <person name="Pagani I."/>
            <person name="Ivanova N."/>
            <person name="Ovchinnikova G."/>
            <person name="Zeytun A."/>
            <person name="Detter J.C."/>
            <person name="Han C."/>
            <person name="Land M."/>
            <person name="Hauser L."/>
            <person name="Markowitz V."/>
            <person name="Cheng J.-F."/>
            <person name="Hugenholtz P."/>
            <person name="Woyke T."/>
            <person name="Wu D."/>
            <person name="Pukall R."/>
            <person name="Steenblock K."/>
            <person name="Brambilla E."/>
            <person name="Klenk H.-P."/>
            <person name="Eisen J.A."/>
        </authorList>
    </citation>
    <scope>NUCLEOTIDE SEQUENCE [LARGE SCALE GENOMIC DNA]</scope>
    <source>
        <strain evidence="2">ATCC 35074 / DSM 20540 / JCM 6276 / NBRC 101906 / NCIMB 13154 / VKM Ac-1939 / CCM 2703 / MRP</strain>
    </source>
</reference>
<protein>
    <submittedName>
        <fullName evidence="1">Uncharacterized protein</fullName>
    </submittedName>
</protein>
<evidence type="ECO:0000313" key="1">
    <source>
        <dbReference type="EMBL" id="ADY25781.1"/>
    </source>
</evidence>
<sequence>MSRRGTNLAAALLALIVLLLLGVGIMSQRLNRLLEDRPAVAACLQAGGTAKECRDASGAAASGTVPVPPAP</sequence>
<dbReference type="HOGENOM" id="CLU_2733361_0_0_0"/>
<dbReference type="KEGG" id="dpt:Deipr_0620"/>
<dbReference type="RefSeq" id="WP_013614390.1">
    <property type="nucleotide sequence ID" value="NC_015161.1"/>
</dbReference>
<dbReference type="AlphaFoldDB" id="F0RL08"/>